<dbReference type="PROSITE" id="PS51269">
    <property type="entry name" value="COMM"/>
    <property type="match status" value="1"/>
</dbReference>
<dbReference type="Pfam" id="PF21672">
    <property type="entry name" value="COMM_HN"/>
    <property type="match status" value="1"/>
</dbReference>
<reference evidence="2" key="1">
    <citation type="submission" date="2017-11" db="EMBL/GenBank/DDBJ databases">
        <title>The sensing device of the deep-sea amphipod.</title>
        <authorList>
            <person name="Kobayashi H."/>
            <person name="Nagahama T."/>
            <person name="Arai W."/>
            <person name="Sasagawa Y."/>
            <person name="Umeda M."/>
            <person name="Hayashi T."/>
            <person name="Nikaido I."/>
            <person name="Watanabe H."/>
            <person name="Oguri K."/>
            <person name="Kitazato H."/>
            <person name="Fujioka K."/>
            <person name="Kido Y."/>
            <person name="Takami H."/>
        </authorList>
    </citation>
    <scope>NUCLEOTIDE SEQUENCE</scope>
    <source>
        <tissue evidence="2">Whole body</tissue>
    </source>
</reference>
<dbReference type="EMBL" id="IACT01008408">
    <property type="protein sequence ID" value="LAC27520.1"/>
    <property type="molecule type" value="mRNA"/>
</dbReference>
<organism evidence="2">
    <name type="scientific">Hirondellea gigas</name>
    <dbReference type="NCBI Taxonomy" id="1518452"/>
    <lineage>
        <taxon>Eukaryota</taxon>
        <taxon>Metazoa</taxon>
        <taxon>Ecdysozoa</taxon>
        <taxon>Arthropoda</taxon>
        <taxon>Crustacea</taxon>
        <taxon>Multicrustacea</taxon>
        <taxon>Malacostraca</taxon>
        <taxon>Eumalacostraca</taxon>
        <taxon>Peracarida</taxon>
        <taxon>Amphipoda</taxon>
        <taxon>Amphilochidea</taxon>
        <taxon>Lysianassida</taxon>
        <taxon>Lysianassidira</taxon>
        <taxon>Lysianassoidea</taxon>
        <taxon>Lysianassidae</taxon>
        <taxon>Hirondellea</taxon>
    </lineage>
</organism>
<evidence type="ECO:0000313" key="2">
    <source>
        <dbReference type="EMBL" id="LAC27520.1"/>
    </source>
</evidence>
<accession>A0A6A7G9Y0</accession>
<dbReference type="AlphaFoldDB" id="A0A6A7G9Y0"/>
<protein>
    <submittedName>
        <fullName evidence="2">COMM domain-containing protein 4-like</fullName>
    </submittedName>
</protein>
<evidence type="ECO:0000259" key="1">
    <source>
        <dbReference type="PROSITE" id="PS51269"/>
    </source>
</evidence>
<dbReference type="PANTHER" id="PTHR16231:SF4">
    <property type="entry name" value="COMM DOMAIN-CONTAINING PROTEIN 4"/>
    <property type="match status" value="1"/>
</dbReference>
<sequence length="201" mass="22703">MRFRFCGDADCPDWLLQEIQILSRLSSVRMRLLCRHVLKTIYGEGTSHDKISMLTKGRHLHFSLSDVKAIVAALHFILSSGAKYEVAPGDFSQELQQLGLPKDICRSIVKSYSTNLVKLREHFEKTTLQLPGVTNVEWRVDYILSSNHLDTVNAPAIRMNLELSGTNSSSPKSQGFEMTADKFRIFLNDLKSAQSIMNEIS</sequence>
<dbReference type="InterPro" id="IPR017920">
    <property type="entry name" value="COMM"/>
</dbReference>
<dbReference type="InterPro" id="IPR047155">
    <property type="entry name" value="COMMD4/6/7/8"/>
</dbReference>
<dbReference type="Pfam" id="PF07258">
    <property type="entry name" value="COMM_domain"/>
    <property type="match status" value="1"/>
</dbReference>
<proteinExistence type="evidence at transcript level"/>
<dbReference type="PANTHER" id="PTHR16231">
    <property type="entry name" value="COMM DOMAIN-CONTAINING PROTEIN 4-8 FAMILY MEMBER"/>
    <property type="match status" value="1"/>
</dbReference>
<feature type="domain" description="COMM" evidence="1">
    <location>
        <begin position="132"/>
        <end position="201"/>
    </location>
</feature>
<name>A0A6A7G9Y0_9CRUS</name>